<reference evidence="1 2" key="1">
    <citation type="submission" date="2015-09" db="EMBL/GenBank/DDBJ databases">
        <authorList>
            <consortium name="Pathogen Informatics"/>
        </authorList>
    </citation>
    <scope>NUCLEOTIDE SEQUENCE [LARGE SCALE GENOMIC DNA]</scope>
    <source>
        <strain evidence="1 2">2789STDY5834876</strain>
    </source>
</reference>
<dbReference type="AlphaFoldDB" id="A0A173YZI8"/>
<dbReference type="RefSeq" id="WP_157355571.1">
    <property type="nucleotide sequence ID" value="NZ_CYZU01000002.1"/>
</dbReference>
<dbReference type="Proteomes" id="UP000095544">
    <property type="component" value="Unassembled WGS sequence"/>
</dbReference>
<dbReference type="STRING" id="39482.ERS852491_00235"/>
<evidence type="ECO:0000313" key="2">
    <source>
        <dbReference type="Proteomes" id="UP000095544"/>
    </source>
</evidence>
<accession>A0A173YZI8</accession>
<protein>
    <submittedName>
        <fullName evidence="1">Uncharacterized protein</fullName>
    </submittedName>
</protein>
<sequence>MGLEDVLEEVFGASEPREYEKAVQFVEGLVYPGIITAEESHRIVKQIDEISNENYEG</sequence>
<proteinExistence type="predicted"/>
<gene>
    <name evidence="1" type="ORF">ERS852491_00235</name>
</gene>
<dbReference type="EMBL" id="CYZU01000002">
    <property type="protein sequence ID" value="CUN69037.1"/>
    <property type="molecule type" value="Genomic_DNA"/>
</dbReference>
<name>A0A173YZI8_9FIRM</name>
<organism evidence="1 2">
    <name type="scientific">Faecalicatena contorta</name>
    <dbReference type="NCBI Taxonomy" id="39482"/>
    <lineage>
        <taxon>Bacteria</taxon>
        <taxon>Bacillati</taxon>
        <taxon>Bacillota</taxon>
        <taxon>Clostridia</taxon>
        <taxon>Lachnospirales</taxon>
        <taxon>Lachnospiraceae</taxon>
        <taxon>Faecalicatena</taxon>
    </lineage>
</organism>
<evidence type="ECO:0000313" key="1">
    <source>
        <dbReference type="EMBL" id="CUN69037.1"/>
    </source>
</evidence>